<dbReference type="EMBL" id="WKJI01000001">
    <property type="protein sequence ID" value="MRX46631.1"/>
    <property type="molecule type" value="Genomic_DNA"/>
</dbReference>
<dbReference type="Pfam" id="PF00589">
    <property type="entry name" value="Phage_integrase"/>
    <property type="match status" value="1"/>
</dbReference>
<feature type="domain" description="Core-binding (CB)" evidence="7">
    <location>
        <begin position="108"/>
        <end position="191"/>
    </location>
</feature>
<dbReference type="Gene3D" id="1.10.150.130">
    <property type="match status" value="1"/>
</dbReference>
<dbReference type="PROSITE" id="PS51898">
    <property type="entry name" value="TYR_RECOMBINASE"/>
    <property type="match status" value="1"/>
</dbReference>
<evidence type="ECO:0000259" key="7">
    <source>
        <dbReference type="PROSITE" id="PS51900"/>
    </source>
</evidence>
<dbReference type="GO" id="GO:0006310">
    <property type="term" value="P:DNA recombination"/>
    <property type="evidence" value="ECO:0007669"/>
    <property type="project" value="UniProtKB-KW"/>
</dbReference>
<dbReference type="InterPro" id="IPR044068">
    <property type="entry name" value="CB"/>
</dbReference>
<comment type="caution">
    <text evidence="8">The sequence shown here is derived from an EMBL/GenBank/DDBJ whole genome shotgun (WGS) entry which is preliminary data.</text>
</comment>
<evidence type="ECO:0000313" key="9">
    <source>
        <dbReference type="Proteomes" id="UP000462931"/>
    </source>
</evidence>
<keyword evidence="3 5" id="KW-0238">DNA-binding</keyword>
<evidence type="ECO:0000256" key="5">
    <source>
        <dbReference type="PROSITE-ProRule" id="PRU01248"/>
    </source>
</evidence>
<dbReference type="InterPro" id="IPR025269">
    <property type="entry name" value="SAM-like_dom"/>
</dbReference>
<evidence type="ECO:0000256" key="1">
    <source>
        <dbReference type="ARBA" id="ARBA00008857"/>
    </source>
</evidence>
<comment type="similarity">
    <text evidence="1">Belongs to the 'phage' integrase family.</text>
</comment>
<keyword evidence="9" id="KW-1185">Reference proteome</keyword>
<evidence type="ECO:0000256" key="3">
    <source>
        <dbReference type="ARBA" id="ARBA00023125"/>
    </source>
</evidence>
<accession>A0A7K0FLV0</accession>
<keyword evidence="4" id="KW-0233">DNA recombination</keyword>
<reference evidence="8 9" key="1">
    <citation type="submission" date="2019-11" db="EMBL/GenBank/DDBJ databases">
        <authorList>
            <person name="Cheng Q."/>
            <person name="Yang Z."/>
        </authorList>
    </citation>
    <scope>NUCLEOTIDE SEQUENCE [LARGE SCALE GENOMIC DNA]</scope>
    <source>
        <strain evidence="8 9">HX-22-1</strain>
    </source>
</reference>
<dbReference type="GO" id="GO:0015074">
    <property type="term" value="P:DNA integration"/>
    <property type="evidence" value="ECO:0007669"/>
    <property type="project" value="UniProtKB-KW"/>
</dbReference>
<dbReference type="Pfam" id="PF13102">
    <property type="entry name" value="Phage_int_SAM_5"/>
    <property type="match status" value="1"/>
</dbReference>
<dbReference type="RefSeq" id="WP_154286702.1">
    <property type="nucleotide sequence ID" value="NZ_WKJI01000001.1"/>
</dbReference>
<dbReference type="InterPro" id="IPR011010">
    <property type="entry name" value="DNA_brk_join_enz"/>
</dbReference>
<dbReference type="InterPro" id="IPR002104">
    <property type="entry name" value="Integrase_catalytic"/>
</dbReference>
<dbReference type="InterPro" id="IPR050090">
    <property type="entry name" value="Tyrosine_recombinase_XerCD"/>
</dbReference>
<dbReference type="InterPro" id="IPR010998">
    <property type="entry name" value="Integrase_recombinase_N"/>
</dbReference>
<evidence type="ECO:0000313" key="8">
    <source>
        <dbReference type="EMBL" id="MRX46631.1"/>
    </source>
</evidence>
<dbReference type="AlphaFoldDB" id="A0A7K0FLV0"/>
<name>A0A7K0FLV0_9SPHI</name>
<dbReference type="PANTHER" id="PTHR30349">
    <property type="entry name" value="PHAGE INTEGRASE-RELATED"/>
    <property type="match status" value="1"/>
</dbReference>
<dbReference type="Proteomes" id="UP000462931">
    <property type="component" value="Unassembled WGS sequence"/>
</dbReference>
<dbReference type="PROSITE" id="PS51900">
    <property type="entry name" value="CB"/>
    <property type="match status" value="1"/>
</dbReference>
<gene>
    <name evidence="8" type="ORF">GJJ64_05480</name>
</gene>
<sequence length="406" mass="47138">MASIKIMLDKRRPKKNQEFNIIFRITHDRVPHIVPTGLSTHPNDWNEGLSCFKASTRSSTNLNNILSTKLHKIQEAISELEARNEFSISAIRETLIVKEEKPKTDKVYCFNEFSKSLIETLIRSNKTGNSQVYNVAKNRLMSYAGKDTLLFKEIDYQFLEGFKDKLASENIKPNTISNYLRTIRAIFNKAIKAKVVDRSLYPFYDIQIKGEKTQKRSITKEDILKLNKEKVKVGSQEWHAKNYFFLSFALIGASFTDIAYLTKDNIQKDRIVFRRRKTKKLYDIKLTPLAKSILKLYTPDKYLLPIFPSNMIEDGIESKNITRQAIKQTNKYLDRIAKRCKIELNITTYVARHSWATISKRMGYSNELIAEALGHEYGNKITNIYLDSFDQHLIDDLNLKVQKGLK</sequence>
<dbReference type="Gene3D" id="1.10.443.10">
    <property type="entry name" value="Intergrase catalytic core"/>
    <property type="match status" value="1"/>
</dbReference>
<protein>
    <submittedName>
        <fullName evidence="8">Tyrosine-type recombinase/integrase</fullName>
    </submittedName>
</protein>
<keyword evidence="2" id="KW-0229">DNA integration</keyword>
<dbReference type="InterPro" id="IPR035386">
    <property type="entry name" value="Arm-DNA-bind_5"/>
</dbReference>
<dbReference type="InterPro" id="IPR013762">
    <property type="entry name" value="Integrase-like_cat_sf"/>
</dbReference>
<proteinExistence type="inferred from homology"/>
<dbReference type="GO" id="GO:0003677">
    <property type="term" value="F:DNA binding"/>
    <property type="evidence" value="ECO:0007669"/>
    <property type="project" value="UniProtKB-UniRule"/>
</dbReference>
<evidence type="ECO:0000256" key="2">
    <source>
        <dbReference type="ARBA" id="ARBA00022908"/>
    </source>
</evidence>
<dbReference type="PANTHER" id="PTHR30349:SF64">
    <property type="entry name" value="PROPHAGE INTEGRASE INTD-RELATED"/>
    <property type="match status" value="1"/>
</dbReference>
<evidence type="ECO:0000256" key="4">
    <source>
        <dbReference type="ARBA" id="ARBA00023172"/>
    </source>
</evidence>
<dbReference type="Pfam" id="PF17293">
    <property type="entry name" value="Arm-DNA-bind_5"/>
    <property type="match status" value="1"/>
</dbReference>
<organism evidence="8 9">
    <name type="scientific">Pedobacter puniceum</name>
    <dbReference type="NCBI Taxonomy" id="2666136"/>
    <lineage>
        <taxon>Bacteria</taxon>
        <taxon>Pseudomonadati</taxon>
        <taxon>Bacteroidota</taxon>
        <taxon>Sphingobacteriia</taxon>
        <taxon>Sphingobacteriales</taxon>
        <taxon>Sphingobacteriaceae</taxon>
        <taxon>Pedobacter</taxon>
    </lineage>
</organism>
<feature type="domain" description="Tyr recombinase" evidence="6">
    <location>
        <begin position="213"/>
        <end position="398"/>
    </location>
</feature>
<dbReference type="SUPFAM" id="SSF56349">
    <property type="entry name" value="DNA breaking-rejoining enzymes"/>
    <property type="match status" value="1"/>
</dbReference>
<evidence type="ECO:0000259" key="6">
    <source>
        <dbReference type="PROSITE" id="PS51898"/>
    </source>
</evidence>